<dbReference type="AlphaFoldDB" id="A0A221UVL2"/>
<organism evidence="2 3">
    <name type="scientific">Arenibacter algicola</name>
    <dbReference type="NCBI Taxonomy" id="616991"/>
    <lineage>
        <taxon>Bacteria</taxon>
        <taxon>Pseudomonadati</taxon>
        <taxon>Bacteroidota</taxon>
        <taxon>Flavobacteriia</taxon>
        <taxon>Flavobacteriales</taxon>
        <taxon>Flavobacteriaceae</taxon>
        <taxon>Arenibacter</taxon>
    </lineage>
</organism>
<name>A0A221UVL2_9FLAO</name>
<dbReference type="EMBL" id="CP022515">
    <property type="protein sequence ID" value="ASO05429.1"/>
    <property type="molecule type" value="Genomic_DNA"/>
</dbReference>
<feature type="transmembrane region" description="Helical" evidence="1">
    <location>
        <begin position="7"/>
        <end position="26"/>
    </location>
</feature>
<dbReference type="KEGG" id="aalg:AREALGSMS7_01968"/>
<evidence type="ECO:0000313" key="3">
    <source>
        <dbReference type="Proteomes" id="UP000204551"/>
    </source>
</evidence>
<gene>
    <name evidence="2" type="ORF">AREALGSMS7_01968</name>
</gene>
<evidence type="ECO:0000256" key="1">
    <source>
        <dbReference type="SAM" id="Phobius"/>
    </source>
</evidence>
<feature type="transmembrane region" description="Helical" evidence="1">
    <location>
        <begin position="32"/>
        <end position="49"/>
    </location>
</feature>
<sequence>MEFEPEYFSGILKITILTLLISIVPIYFTENWILIFAVSIIGFLTILVLNNKKWIKKIKLDFENKRIEMKYPFNIIGPKKSEILFTEIDELVYYEYMYRTPAHFKIGYGGKKIRFQCTGTDSKKVSSAFGKLGIKTNFYHKKEVGFR</sequence>
<proteinExistence type="predicted"/>
<dbReference type="RefSeq" id="WP_093978187.1">
    <property type="nucleotide sequence ID" value="NZ_CP022515.1"/>
</dbReference>
<keyword evidence="1" id="KW-0812">Transmembrane</keyword>
<reference evidence="2 3" key="1">
    <citation type="submission" date="2017-07" db="EMBL/GenBank/DDBJ databases">
        <title>Genome Sequence of Arenibacter algicola Strain SMS7 Isolated from a culture of the Diatom Skeletonema marinoi.</title>
        <authorList>
            <person name="Topel M."/>
            <person name="Pinder M.I.M."/>
            <person name="Johansson O.N."/>
            <person name="Kourtchenko O."/>
            <person name="Godhe A."/>
            <person name="Clarke A.K."/>
        </authorList>
    </citation>
    <scope>NUCLEOTIDE SEQUENCE [LARGE SCALE GENOMIC DNA]</scope>
    <source>
        <strain evidence="2 3">SMS7</strain>
    </source>
</reference>
<protein>
    <submittedName>
        <fullName evidence="2">Uncharacterized protein</fullName>
    </submittedName>
</protein>
<keyword evidence="1" id="KW-0472">Membrane</keyword>
<keyword evidence="1" id="KW-1133">Transmembrane helix</keyword>
<evidence type="ECO:0000313" key="2">
    <source>
        <dbReference type="EMBL" id="ASO05429.1"/>
    </source>
</evidence>
<dbReference type="Proteomes" id="UP000204551">
    <property type="component" value="Chromosome"/>
</dbReference>
<accession>A0A221UVL2</accession>